<reference evidence="1 2" key="1">
    <citation type="submission" date="2023-03" db="EMBL/GenBank/DDBJ databases">
        <title>Genome insight into feeding habits of ladybird beetles.</title>
        <authorList>
            <person name="Li H.-S."/>
            <person name="Huang Y.-H."/>
            <person name="Pang H."/>
        </authorList>
    </citation>
    <scope>NUCLEOTIDE SEQUENCE [LARGE SCALE GENOMIC DNA]</scope>
    <source>
        <strain evidence="1">SYSU_2023b</strain>
        <tissue evidence="1">Whole body</tissue>
    </source>
</reference>
<gene>
    <name evidence="1" type="ORF">WA026_003968</name>
</gene>
<accession>A0AAW1UG58</accession>
<comment type="caution">
    <text evidence="1">The sequence shown here is derived from an EMBL/GenBank/DDBJ whole genome shotgun (WGS) entry which is preliminary data.</text>
</comment>
<organism evidence="1 2">
    <name type="scientific">Henosepilachna vigintioctopunctata</name>
    <dbReference type="NCBI Taxonomy" id="420089"/>
    <lineage>
        <taxon>Eukaryota</taxon>
        <taxon>Metazoa</taxon>
        <taxon>Ecdysozoa</taxon>
        <taxon>Arthropoda</taxon>
        <taxon>Hexapoda</taxon>
        <taxon>Insecta</taxon>
        <taxon>Pterygota</taxon>
        <taxon>Neoptera</taxon>
        <taxon>Endopterygota</taxon>
        <taxon>Coleoptera</taxon>
        <taxon>Polyphaga</taxon>
        <taxon>Cucujiformia</taxon>
        <taxon>Coccinelloidea</taxon>
        <taxon>Coccinellidae</taxon>
        <taxon>Epilachninae</taxon>
        <taxon>Epilachnini</taxon>
        <taxon>Henosepilachna</taxon>
    </lineage>
</organism>
<name>A0AAW1UG58_9CUCU</name>
<dbReference type="AlphaFoldDB" id="A0AAW1UG58"/>
<evidence type="ECO:0000313" key="1">
    <source>
        <dbReference type="EMBL" id="KAK9879125.1"/>
    </source>
</evidence>
<sequence length="137" mass="15718">MHKQCLMARQILYSNEFKRYGDSLHGMNIFSSSQTRNEKERQWPDLKLAVLVVVFIPKSRATLQTSCVAAWCSEGEAQEKRAQNNIRSNPRKGKSSAENLNARWIKQLCSFLFIEFEDGDKRSIVPGTDLLFFGNNT</sequence>
<dbReference type="EMBL" id="JARQZJ010000061">
    <property type="protein sequence ID" value="KAK9879125.1"/>
    <property type="molecule type" value="Genomic_DNA"/>
</dbReference>
<keyword evidence="2" id="KW-1185">Reference proteome</keyword>
<dbReference type="Proteomes" id="UP001431783">
    <property type="component" value="Unassembled WGS sequence"/>
</dbReference>
<protein>
    <submittedName>
        <fullName evidence="1">Uncharacterized protein</fullName>
    </submittedName>
</protein>
<evidence type="ECO:0000313" key="2">
    <source>
        <dbReference type="Proteomes" id="UP001431783"/>
    </source>
</evidence>
<proteinExistence type="predicted"/>